<keyword evidence="1" id="KW-0472">Membrane</keyword>
<keyword evidence="1" id="KW-1133">Transmembrane helix</keyword>
<proteinExistence type="predicted"/>
<protein>
    <submittedName>
        <fullName evidence="2">(northern house mosquito) hypothetical protein</fullName>
    </submittedName>
</protein>
<dbReference type="AlphaFoldDB" id="A0A8D8BKH3"/>
<evidence type="ECO:0000313" key="2">
    <source>
        <dbReference type="EMBL" id="CAG6475624.1"/>
    </source>
</evidence>
<dbReference type="EMBL" id="HBUE01076981">
    <property type="protein sequence ID" value="CAG6475624.1"/>
    <property type="molecule type" value="Transcribed_RNA"/>
</dbReference>
<accession>A0A8D8BKH3</accession>
<organism evidence="2">
    <name type="scientific">Culex pipiens</name>
    <name type="common">House mosquito</name>
    <dbReference type="NCBI Taxonomy" id="7175"/>
    <lineage>
        <taxon>Eukaryota</taxon>
        <taxon>Metazoa</taxon>
        <taxon>Ecdysozoa</taxon>
        <taxon>Arthropoda</taxon>
        <taxon>Hexapoda</taxon>
        <taxon>Insecta</taxon>
        <taxon>Pterygota</taxon>
        <taxon>Neoptera</taxon>
        <taxon>Endopterygota</taxon>
        <taxon>Diptera</taxon>
        <taxon>Nematocera</taxon>
        <taxon>Culicoidea</taxon>
        <taxon>Culicidae</taxon>
        <taxon>Culicinae</taxon>
        <taxon>Culicini</taxon>
        <taxon>Culex</taxon>
        <taxon>Culex</taxon>
    </lineage>
</organism>
<evidence type="ECO:0000256" key="1">
    <source>
        <dbReference type="SAM" id="Phobius"/>
    </source>
</evidence>
<feature type="transmembrane region" description="Helical" evidence="1">
    <location>
        <begin position="104"/>
        <end position="121"/>
    </location>
</feature>
<reference evidence="2" key="1">
    <citation type="submission" date="2021-05" db="EMBL/GenBank/DDBJ databases">
        <authorList>
            <person name="Alioto T."/>
            <person name="Alioto T."/>
            <person name="Gomez Garrido J."/>
        </authorList>
    </citation>
    <scope>NUCLEOTIDE SEQUENCE</scope>
</reference>
<name>A0A8D8BKH3_CULPI</name>
<feature type="transmembrane region" description="Helical" evidence="1">
    <location>
        <begin position="174"/>
        <end position="196"/>
    </location>
</feature>
<keyword evidence="1" id="KW-0812">Transmembrane</keyword>
<feature type="transmembrane region" description="Helical" evidence="1">
    <location>
        <begin position="141"/>
        <end position="162"/>
    </location>
</feature>
<sequence length="260" mass="27829">MLFGSDRRLVTFWTRPPLVEPSLIEDRDPRRSVLAFNVELELSMSSREVLREKDNLEVVGGGAGCFSPSVRRLLISIMVLERAERRELTFEGTVRLRIGGAGRILGGFAWIFETVALLAGSDTVLVTVCDKLDSVADLRTLLGAAGAAGTVVLTVLGGIDLAGGTVLLCKLVRIAGFVTALVTTAAYFVTGAATFFTSTFSSTTFLSSRTSSTLTSSTTSTTALSTLTSSSFLQYFSKYSASVKFSSSKFVCVYWSSLST</sequence>